<keyword evidence="7 12" id="KW-0547">Nucleotide-binding</keyword>
<dbReference type="GO" id="GO:0046872">
    <property type="term" value="F:metal ion binding"/>
    <property type="evidence" value="ECO:0007669"/>
    <property type="project" value="UniProtKB-KW"/>
</dbReference>
<dbReference type="Pfam" id="PF02785">
    <property type="entry name" value="Biotin_carb_C"/>
    <property type="match status" value="1"/>
</dbReference>
<evidence type="ECO:0000256" key="10">
    <source>
        <dbReference type="ARBA" id="ARBA00023267"/>
    </source>
</evidence>
<dbReference type="AlphaFoldDB" id="A0A8S0WGD9"/>
<dbReference type="SMART" id="SM00878">
    <property type="entry name" value="Biotin_carb_C"/>
    <property type="match status" value="1"/>
</dbReference>
<dbReference type="Proteomes" id="UP001071230">
    <property type="component" value="Unassembled WGS sequence"/>
</dbReference>
<dbReference type="GO" id="GO:0005524">
    <property type="term" value="F:ATP binding"/>
    <property type="evidence" value="ECO:0007669"/>
    <property type="project" value="UniProtKB-UniRule"/>
</dbReference>
<keyword evidence="5 13" id="KW-0436">Ligase</keyword>
<name>A0A8S0WGD9_9FIRM</name>
<dbReference type="PANTHER" id="PTHR48095:SF2">
    <property type="entry name" value="BIOTIN CARBOXYLASE, CHLOROPLASTIC"/>
    <property type="match status" value="1"/>
</dbReference>
<evidence type="ECO:0000256" key="7">
    <source>
        <dbReference type="ARBA" id="ARBA00022741"/>
    </source>
</evidence>
<dbReference type="InterPro" id="IPR011764">
    <property type="entry name" value="Biotin_carboxylation_dom"/>
</dbReference>
<dbReference type="Pfam" id="PF00289">
    <property type="entry name" value="Biotin_carb_N"/>
    <property type="match status" value="1"/>
</dbReference>
<evidence type="ECO:0000256" key="8">
    <source>
        <dbReference type="ARBA" id="ARBA00022840"/>
    </source>
</evidence>
<accession>A0A8S0WGD9</accession>
<comment type="subunit">
    <text evidence="3 13">Acetyl-CoA carboxylase is a heterohexamer of biotin carboxyl carrier protein, biotin carboxylase and the two subunits of carboxyl transferase in a 2:2 complex.</text>
</comment>
<dbReference type="InterPro" id="IPR051602">
    <property type="entry name" value="ACC_Biotin_Carboxylase"/>
</dbReference>
<proteinExistence type="predicted"/>
<feature type="domain" description="Biotin carboxylation" evidence="15">
    <location>
        <begin position="1"/>
        <end position="442"/>
    </location>
</feature>
<keyword evidence="13" id="KW-0444">Lipid biosynthesis</keyword>
<keyword evidence="8 12" id="KW-0067">ATP-binding</keyword>
<reference evidence="17" key="1">
    <citation type="submission" date="2014-11" db="EMBL/GenBank/DDBJ databases">
        <authorList>
            <person name="Hornung B.V."/>
        </authorList>
    </citation>
    <scope>NUCLEOTIDE SEQUENCE</scope>
    <source>
        <strain evidence="17">INE</strain>
    </source>
</reference>
<protein>
    <recommendedName>
        <fullName evidence="4 13">Biotin carboxylase</fullName>
        <ecNumber evidence="4 13">6.3.4.14</ecNumber>
    </recommendedName>
    <alternativeName>
        <fullName evidence="13">Acetyl-coenzyme A carboxylase biotin carboxylase subunit A</fullName>
    </alternativeName>
</protein>
<dbReference type="SUPFAM" id="SSF51246">
    <property type="entry name" value="Rudiment single hybrid motif"/>
    <property type="match status" value="1"/>
</dbReference>
<dbReference type="Pfam" id="PF02786">
    <property type="entry name" value="CPSase_L_D2"/>
    <property type="match status" value="1"/>
</dbReference>
<dbReference type="PROSITE" id="PS50979">
    <property type="entry name" value="BC"/>
    <property type="match status" value="1"/>
</dbReference>
<keyword evidence="18" id="KW-1185">Reference proteome</keyword>
<keyword evidence="13" id="KW-0443">Lipid metabolism</keyword>
<dbReference type="InterPro" id="IPR005481">
    <property type="entry name" value="BC-like_N"/>
</dbReference>
<dbReference type="FunFam" id="3.40.50.20:FF:000010">
    <property type="entry name" value="Propionyl-CoA carboxylase subunit alpha"/>
    <property type="match status" value="1"/>
</dbReference>
<gene>
    <name evidence="16" type="ORF">DEACI_2481</name>
    <name evidence="17" type="ORF">DEACI_3716</name>
</gene>
<comment type="catalytic activity">
    <reaction evidence="11 13">
        <text>N(6)-biotinyl-L-lysyl-[protein] + hydrogencarbonate + ATP = N(6)-carboxybiotinyl-L-lysyl-[protein] + ADP + phosphate + H(+)</text>
        <dbReference type="Rhea" id="RHEA:13501"/>
        <dbReference type="Rhea" id="RHEA-COMP:10505"/>
        <dbReference type="Rhea" id="RHEA-COMP:10506"/>
        <dbReference type="ChEBI" id="CHEBI:15378"/>
        <dbReference type="ChEBI" id="CHEBI:17544"/>
        <dbReference type="ChEBI" id="CHEBI:30616"/>
        <dbReference type="ChEBI" id="CHEBI:43474"/>
        <dbReference type="ChEBI" id="CHEBI:83144"/>
        <dbReference type="ChEBI" id="CHEBI:83145"/>
        <dbReference type="ChEBI" id="CHEBI:456216"/>
        <dbReference type="EC" id="6.3.4.14"/>
    </reaction>
</comment>
<keyword evidence="13" id="KW-0275">Fatty acid biosynthesis</keyword>
<evidence type="ECO:0000256" key="13">
    <source>
        <dbReference type="RuleBase" id="RU365063"/>
    </source>
</evidence>
<comment type="function">
    <text evidence="1 13">This protein is a component of the acetyl coenzyme A carboxylase complex; first, biotin carboxylase catalyzes the carboxylation of the carrier protein and then the transcarboxylase transfers the carboxyl group to form malonyl-CoA.</text>
</comment>
<keyword evidence="13" id="KW-0276">Fatty acid metabolism</keyword>
<evidence type="ECO:0000256" key="3">
    <source>
        <dbReference type="ARBA" id="ARBA00011750"/>
    </source>
</evidence>
<evidence type="ECO:0000313" key="17">
    <source>
        <dbReference type="EMBL" id="CEJ09232.1"/>
    </source>
</evidence>
<dbReference type="PROSITE" id="PS00867">
    <property type="entry name" value="CPSASE_2"/>
    <property type="match status" value="1"/>
</dbReference>
<dbReference type="SUPFAM" id="SSF56059">
    <property type="entry name" value="Glutathione synthetase ATP-binding domain-like"/>
    <property type="match status" value="1"/>
</dbReference>
<dbReference type="InterPro" id="IPR016185">
    <property type="entry name" value="PreATP-grasp_dom_sf"/>
</dbReference>
<dbReference type="FunFam" id="3.30.1490.20:FF:000018">
    <property type="entry name" value="Biotin carboxylase"/>
    <property type="match status" value="1"/>
</dbReference>
<evidence type="ECO:0000256" key="11">
    <source>
        <dbReference type="ARBA" id="ARBA00048600"/>
    </source>
</evidence>
<dbReference type="PANTHER" id="PTHR48095">
    <property type="entry name" value="PYRUVATE CARBOXYLASE SUBUNIT A"/>
    <property type="match status" value="1"/>
</dbReference>
<organism evidence="16">
    <name type="scientific">Acididesulfobacillus acetoxydans</name>
    <dbReference type="NCBI Taxonomy" id="1561005"/>
    <lineage>
        <taxon>Bacteria</taxon>
        <taxon>Bacillati</taxon>
        <taxon>Bacillota</taxon>
        <taxon>Clostridia</taxon>
        <taxon>Eubacteriales</taxon>
        <taxon>Peptococcaceae</taxon>
        <taxon>Acididesulfobacillus</taxon>
    </lineage>
</organism>
<dbReference type="GO" id="GO:0004075">
    <property type="term" value="F:biotin carboxylase activity"/>
    <property type="evidence" value="ECO:0007669"/>
    <property type="project" value="UniProtKB-EC"/>
</dbReference>
<evidence type="ECO:0000256" key="4">
    <source>
        <dbReference type="ARBA" id="ARBA00013263"/>
    </source>
</evidence>
<evidence type="ECO:0000256" key="6">
    <source>
        <dbReference type="ARBA" id="ARBA00022723"/>
    </source>
</evidence>
<dbReference type="InterPro" id="IPR005482">
    <property type="entry name" value="Biotin_COase_C"/>
</dbReference>
<dbReference type="NCBIfam" id="NF006367">
    <property type="entry name" value="PRK08591.1"/>
    <property type="match status" value="1"/>
</dbReference>
<evidence type="ECO:0000313" key="18">
    <source>
        <dbReference type="Proteomes" id="UP001071230"/>
    </source>
</evidence>
<dbReference type="KEGG" id="aacx:DEACI_2481"/>
<keyword evidence="6" id="KW-0479">Metal-binding</keyword>
<reference evidence="16" key="2">
    <citation type="submission" date="2020-01" db="EMBL/GenBank/DDBJ databases">
        <authorList>
            <person name="Hornung B."/>
        </authorList>
    </citation>
    <scope>NUCLEOTIDE SEQUENCE</scope>
    <source>
        <strain evidence="16">PacBioINE</strain>
    </source>
</reference>
<dbReference type="GO" id="GO:0006633">
    <property type="term" value="P:fatty acid biosynthetic process"/>
    <property type="evidence" value="ECO:0007669"/>
    <property type="project" value="UniProtKB-KW"/>
</dbReference>
<dbReference type="Proteomes" id="UP000836597">
    <property type="component" value="Chromosome"/>
</dbReference>
<dbReference type="RefSeq" id="WP_240985288.1">
    <property type="nucleotide sequence ID" value="NZ_CDGJ01000115.1"/>
</dbReference>
<dbReference type="InterPro" id="IPR011761">
    <property type="entry name" value="ATP-grasp"/>
</dbReference>
<evidence type="ECO:0000256" key="12">
    <source>
        <dbReference type="PROSITE-ProRule" id="PRU00409"/>
    </source>
</evidence>
<evidence type="ECO:0000256" key="5">
    <source>
        <dbReference type="ARBA" id="ARBA00022598"/>
    </source>
</evidence>
<evidence type="ECO:0000313" key="16">
    <source>
        <dbReference type="EMBL" id="CAA7601812.1"/>
    </source>
</evidence>
<dbReference type="Gene3D" id="3.30.470.20">
    <property type="entry name" value="ATP-grasp fold, B domain"/>
    <property type="match status" value="1"/>
</dbReference>
<dbReference type="EMBL" id="CDGJ01000115">
    <property type="protein sequence ID" value="CEJ09232.1"/>
    <property type="molecule type" value="Genomic_DNA"/>
</dbReference>
<keyword evidence="10 13" id="KW-0092">Biotin</keyword>
<dbReference type="SUPFAM" id="SSF52440">
    <property type="entry name" value="PreATP-grasp domain"/>
    <property type="match status" value="1"/>
</dbReference>
<evidence type="ECO:0000256" key="1">
    <source>
        <dbReference type="ARBA" id="ARBA00003761"/>
    </source>
</evidence>
<keyword evidence="9" id="KW-0460">Magnesium</keyword>
<comment type="pathway">
    <text evidence="2 13">Lipid metabolism; malonyl-CoA biosynthesis; malonyl-CoA from acetyl-CoA: step 1/1.</text>
</comment>
<evidence type="ECO:0000256" key="9">
    <source>
        <dbReference type="ARBA" id="ARBA00022842"/>
    </source>
</evidence>
<dbReference type="NCBIfam" id="TIGR00514">
    <property type="entry name" value="accC"/>
    <property type="match status" value="1"/>
</dbReference>
<dbReference type="EMBL" id="LR746496">
    <property type="protein sequence ID" value="CAA7601812.1"/>
    <property type="molecule type" value="Genomic_DNA"/>
</dbReference>
<sequence>MFSKILVANRGEISVRVIRTCREMGIKTVAVYSEVDQAALHVRLADEAVKAPGVRGYLDIDFMVSAALKTGAEAIHPGYGFLAENPQFAVACREAGLVFIGPEAQAMERMGDKARARESMLAAGVPVTPGTQGVLESEEEAFRVARRIGFPVLVKAVAGGAGRGMRLARQEGELGAALAAARSEALASFGNPQLYLEKYLGGCRHIEVQILADNYGNAVHLGERECSIQRRNQKLLEESPSPAVDVTLREQLGRVAVTAAKAVGYQGAGTIEFLLDKNRNFHFMEMNTRIQVEHPVTELVSGLDMVREQIRIAAGEPLGYSQADIRLNGWAMECRVNAEDPVTFLPSPGEITFCRLPGGFGVRVDTAVFGGETVSPFYDSLIAKVLVHAGTRNQALGRMRRALEEFEVRGVKTTIPFHLKILLHPDFQNGEFDTGFIAGKMTENTDNAVSPAGMNPEVVAAISAALRMYGVNSGEGWVLRKIRPTGRNCSSWRLAGLYERMGGI</sequence>
<dbReference type="PROSITE" id="PS50975">
    <property type="entry name" value="ATP_GRASP"/>
    <property type="match status" value="1"/>
</dbReference>
<feature type="domain" description="ATP-grasp" evidence="14">
    <location>
        <begin position="117"/>
        <end position="314"/>
    </location>
</feature>
<evidence type="ECO:0000259" key="14">
    <source>
        <dbReference type="PROSITE" id="PS50975"/>
    </source>
</evidence>
<dbReference type="InterPro" id="IPR011054">
    <property type="entry name" value="Rudment_hybrid_motif"/>
</dbReference>
<dbReference type="InterPro" id="IPR004549">
    <property type="entry name" value="Acetyl_CoA_COase_biotin_COase"/>
</dbReference>
<evidence type="ECO:0000256" key="2">
    <source>
        <dbReference type="ARBA" id="ARBA00004956"/>
    </source>
</evidence>
<dbReference type="EC" id="6.3.4.14" evidence="4 13"/>
<evidence type="ECO:0000259" key="15">
    <source>
        <dbReference type="PROSITE" id="PS50979"/>
    </source>
</evidence>
<dbReference type="InterPro" id="IPR005479">
    <property type="entry name" value="CPAse_ATP-bd"/>
</dbReference>